<dbReference type="GeneID" id="123122878"/>
<dbReference type="GO" id="GO:0006368">
    <property type="term" value="P:transcription elongation by RNA polymerase II"/>
    <property type="evidence" value="ECO:0007669"/>
    <property type="project" value="InterPro"/>
</dbReference>
<dbReference type="GO" id="GO:0032968">
    <property type="term" value="P:positive regulation of transcription elongation by RNA polymerase II"/>
    <property type="evidence" value="ECO:0000318"/>
    <property type="project" value="GO_Central"/>
</dbReference>
<feature type="compositionally biased region" description="Basic and acidic residues" evidence="1">
    <location>
        <begin position="280"/>
        <end position="290"/>
    </location>
</feature>
<dbReference type="Gramene" id="TraesJUL5D03G03209490.2">
    <property type="protein sequence ID" value="TraesJUL5D03G03209490.2"/>
    <property type="gene ID" value="TraesJUL5D03G03209490"/>
</dbReference>
<dbReference type="RefSeq" id="XP_044399183.1">
    <property type="nucleotide sequence ID" value="XM_044543248.1"/>
</dbReference>
<dbReference type="PANTHER" id="PTHR23146:SF2">
    <property type="match status" value="1"/>
</dbReference>
<keyword evidence="3" id="KW-1185">Reference proteome</keyword>
<gene>
    <name evidence="2" type="primary">LOC123122878</name>
</gene>
<evidence type="ECO:0000313" key="3">
    <source>
        <dbReference type="Proteomes" id="UP000019116"/>
    </source>
</evidence>
<dbReference type="Gramene" id="TraesROB_scaffold_085103_01G000200.1">
    <property type="protein sequence ID" value="TraesROB_scaffold_085103_01G000200.1"/>
    <property type="gene ID" value="TraesROB_scaffold_085103_01G000200"/>
</dbReference>
<dbReference type="Gramene" id="TraesCS5D03G0898300.1">
    <property type="protein sequence ID" value="TraesCS5D03G0898300.1.CDS"/>
    <property type="gene ID" value="TraesCS5D03G0898300"/>
</dbReference>
<dbReference type="Gramene" id="TraesPARA_EIv1.0_1854950.1">
    <property type="protein sequence ID" value="TraesPARA_EIv1.0_1854950.1.CDS"/>
    <property type="gene ID" value="TraesPARA_EIv1.0_1854950"/>
</dbReference>
<feature type="region of interest" description="Disordered" evidence="1">
    <location>
        <begin position="275"/>
        <end position="297"/>
    </location>
</feature>
<reference evidence="2" key="2">
    <citation type="submission" date="2018-10" db="UniProtKB">
        <authorList>
            <consortium name="EnsemblPlants"/>
        </authorList>
    </citation>
    <scope>IDENTIFICATION</scope>
</reference>
<proteinExistence type="predicted"/>
<feature type="region of interest" description="Disordered" evidence="1">
    <location>
        <begin position="113"/>
        <end position="158"/>
    </location>
</feature>
<feature type="region of interest" description="Disordered" evidence="1">
    <location>
        <begin position="579"/>
        <end position="598"/>
    </location>
</feature>
<dbReference type="EnsemblPlants" id="TraesCS5D02G403200.1">
    <property type="protein sequence ID" value="TraesCS5D02G403200.1"/>
    <property type="gene ID" value="TraesCS5D02G403200"/>
</dbReference>
<dbReference type="Gramene" id="TraesWEE_scaffold_082543_01G000200.1">
    <property type="protein sequence ID" value="TraesWEE_scaffold_082543_01G000200.1"/>
    <property type="gene ID" value="TraesWEE_scaffold_082543_01G000200"/>
</dbReference>
<dbReference type="Proteomes" id="UP000019116">
    <property type="component" value="Chromosome 5D"/>
</dbReference>
<dbReference type="Gramene" id="TraesCLE_scaffold_072916_01G000200.1">
    <property type="protein sequence ID" value="TraesCLE_scaffold_072916_01G000200.1"/>
    <property type="gene ID" value="TraesCLE_scaffold_072916_01G000200"/>
</dbReference>
<protein>
    <submittedName>
        <fullName evidence="2">Uncharacterized protein</fullName>
    </submittedName>
</protein>
<dbReference type="AlphaFoldDB" id="A0A3B6MWR9"/>
<dbReference type="InterPro" id="IPR007149">
    <property type="entry name" value="Leo1"/>
</dbReference>
<feature type="compositionally biased region" description="Basic residues" evidence="1">
    <location>
        <begin position="67"/>
        <end position="76"/>
    </location>
</feature>
<dbReference type="GO" id="GO:0016593">
    <property type="term" value="C:Cdc73/Paf1 complex"/>
    <property type="evidence" value="ECO:0007669"/>
    <property type="project" value="InterPro"/>
</dbReference>
<evidence type="ECO:0000256" key="1">
    <source>
        <dbReference type="SAM" id="MobiDB-lite"/>
    </source>
</evidence>
<dbReference type="Gramene" id="TraesCS5D02G403200.1">
    <property type="protein sequence ID" value="TraesCS5D02G403200.1"/>
    <property type="gene ID" value="TraesCS5D02G403200"/>
</dbReference>
<dbReference type="OrthoDB" id="671263at2759"/>
<dbReference type="GO" id="GO:1990269">
    <property type="term" value="F:RNA polymerase II C-terminal domain phosphoserine binding"/>
    <property type="evidence" value="ECO:0000318"/>
    <property type="project" value="GO_Central"/>
</dbReference>
<dbReference type="Gramene" id="TraesCAD_scaffold_020687_01G000200.1">
    <property type="protein sequence ID" value="TraesCAD_scaffold_020687_01G000200.1"/>
    <property type="gene ID" value="TraesCAD_scaffold_020687_01G000200"/>
</dbReference>
<dbReference type="GO" id="GO:0005634">
    <property type="term" value="C:nucleus"/>
    <property type="evidence" value="ECO:0000318"/>
    <property type="project" value="GO_Central"/>
</dbReference>
<dbReference type="STRING" id="4565.A0A3B6MWR9"/>
<dbReference type="Gramene" id="TraesSYM5D03G03124890.1">
    <property type="protein sequence ID" value="TraesSYM5D03G03124890.1"/>
    <property type="gene ID" value="TraesSYM5D03G03124890"/>
</dbReference>
<accession>A0A3B6MWR9</accession>
<feature type="region of interest" description="Disordered" evidence="1">
    <location>
        <begin position="67"/>
        <end position="92"/>
    </location>
</feature>
<name>A0A3B6MWR9_WHEAT</name>
<dbReference type="Pfam" id="PF04004">
    <property type="entry name" value="Leo1"/>
    <property type="match status" value="1"/>
</dbReference>
<evidence type="ECO:0000313" key="2">
    <source>
        <dbReference type="EnsemblPlants" id="TraesCS5D02G403200.1"/>
    </source>
</evidence>
<sequence>MPAWSASWRATTNPDLPLHKHALHRVHIMPSTNTLAGPCFLQGDNMHPTTSLPRGPNQKRRFRLPHAHATRDRKHQKPDEIGGQGAQGRSLEESWNQVMSRIFDDLSDFDDEAEDRVNSGRKVTGVNAKNHAGGDDDHQNHNHRNCLPTPGTTKHAYKSNNRRLHGNRWEDGKPKSHGSVGLAKQSVGEAHHVVLGYHNMRGKKEVMNSEKEGHHQRTETSRTKIIGSESEGSKYNCNVDEDRKDEEVKQIRKIGLHEVLRNVSDDIYENGHALYGDTEDVNRPPTEGEGHCANILQPNDVTRGKDMCYERESKHCLTGPPLNLVVPHIPPPGQPDQLKVIKVSNVVGINPKPFDPETYMEEDDFITDESKGKKSVHTDVVRCRRAKNADGTESLESNARFVQWKDGSMQLLIGHVALDVSIEESSQHTHLFRKNGKGLLQSQGRLLQKMRIMPPESSSRSHSSLTAPVDSQNEKTIKVQTWYDKKYPERMKQERERDEAPSSWYNPHGRVAHSGFEHNLEFEALAQRRIINAKVHEYSDSESEELEYGTEFKDIESSPRHEREYELDENNVYDKDLDVSSLPNEEIEGPEHKRGPRKGRVIDFGEELYPPKKRFLNRWRRQLLLTAMMSEKNCQHQTEQSKRY</sequence>
<dbReference type="OMA" id="WASKSQV"/>
<organism evidence="2">
    <name type="scientific">Triticum aestivum</name>
    <name type="common">Wheat</name>
    <dbReference type="NCBI Taxonomy" id="4565"/>
    <lineage>
        <taxon>Eukaryota</taxon>
        <taxon>Viridiplantae</taxon>
        <taxon>Streptophyta</taxon>
        <taxon>Embryophyta</taxon>
        <taxon>Tracheophyta</taxon>
        <taxon>Spermatophyta</taxon>
        <taxon>Magnoliopsida</taxon>
        <taxon>Liliopsida</taxon>
        <taxon>Poales</taxon>
        <taxon>Poaceae</taxon>
        <taxon>BOP clade</taxon>
        <taxon>Pooideae</taxon>
        <taxon>Triticodae</taxon>
        <taxon>Triticeae</taxon>
        <taxon>Triticinae</taxon>
        <taxon>Triticum</taxon>
    </lineage>
</organism>
<reference evidence="2" key="1">
    <citation type="submission" date="2018-08" db="EMBL/GenBank/DDBJ databases">
        <authorList>
            <person name="Rossello M."/>
        </authorList>
    </citation>
    <scope>NUCLEOTIDE SEQUENCE [LARGE SCALE GENOMIC DNA]</scope>
    <source>
        <strain evidence="2">cv. Chinese Spring</strain>
    </source>
</reference>
<dbReference type="PANTHER" id="PTHR23146">
    <property type="entry name" value="LEO1 PROTEIN"/>
    <property type="match status" value="1"/>
</dbReference>